<organism evidence="2 3">
    <name type="scientific">Temnothorax longispinosus</name>
    <dbReference type="NCBI Taxonomy" id="300112"/>
    <lineage>
        <taxon>Eukaryota</taxon>
        <taxon>Metazoa</taxon>
        <taxon>Ecdysozoa</taxon>
        <taxon>Arthropoda</taxon>
        <taxon>Hexapoda</taxon>
        <taxon>Insecta</taxon>
        <taxon>Pterygota</taxon>
        <taxon>Neoptera</taxon>
        <taxon>Endopterygota</taxon>
        <taxon>Hymenoptera</taxon>
        <taxon>Apocrita</taxon>
        <taxon>Aculeata</taxon>
        <taxon>Formicoidea</taxon>
        <taxon>Formicidae</taxon>
        <taxon>Myrmicinae</taxon>
        <taxon>Temnothorax</taxon>
    </lineage>
</organism>
<feature type="non-terminal residue" evidence="2">
    <location>
        <position position="1"/>
    </location>
</feature>
<dbReference type="Proteomes" id="UP000310200">
    <property type="component" value="Unassembled WGS sequence"/>
</dbReference>
<feature type="region of interest" description="Disordered" evidence="1">
    <location>
        <begin position="1"/>
        <end position="51"/>
    </location>
</feature>
<gene>
    <name evidence="2" type="ORF">DBV15_12910</name>
</gene>
<name>A0A4S2K049_9HYME</name>
<feature type="compositionally biased region" description="Basic and acidic residues" evidence="1">
    <location>
        <begin position="1"/>
        <end position="17"/>
    </location>
</feature>
<reference evidence="2 3" key="1">
    <citation type="journal article" date="2019" name="Philos. Trans. R. Soc. Lond., B, Biol. Sci.">
        <title>Ant behaviour and brain gene expression of defending hosts depend on the ecological success of the intruding social parasite.</title>
        <authorList>
            <person name="Kaur R."/>
            <person name="Stoldt M."/>
            <person name="Jongepier E."/>
            <person name="Feldmeyer B."/>
            <person name="Menzel F."/>
            <person name="Bornberg-Bauer E."/>
            <person name="Foitzik S."/>
        </authorList>
    </citation>
    <scope>NUCLEOTIDE SEQUENCE [LARGE SCALE GENOMIC DNA]</scope>
    <source>
        <tissue evidence="2">Whole body</tissue>
    </source>
</reference>
<sequence>RGKQTPEKGARGRETRRNASLTRSPTENNRSPLAASYTPPEDQTDPPSVNGALMHTFHCAAPPARLDRSIVCRWIDTERNQSDRYIVGGLNISKSKIGRSVSDAGMHASERSGGRETTLVVFVPRWTCVLTFRARPRQIRCWNAGPLVGGHPMPAESPFPLLAAVSVAGAARIPELRTEIRFVRVPQRQPPCRSHRSHYLYW</sequence>
<comment type="caution">
    <text evidence="2">The sequence shown here is derived from an EMBL/GenBank/DDBJ whole genome shotgun (WGS) entry which is preliminary data.</text>
</comment>
<dbReference type="EMBL" id="QBLH01003282">
    <property type="protein sequence ID" value="TGZ40349.1"/>
    <property type="molecule type" value="Genomic_DNA"/>
</dbReference>
<feature type="compositionally biased region" description="Polar residues" evidence="1">
    <location>
        <begin position="18"/>
        <end position="31"/>
    </location>
</feature>
<evidence type="ECO:0000313" key="2">
    <source>
        <dbReference type="EMBL" id="TGZ40349.1"/>
    </source>
</evidence>
<evidence type="ECO:0000313" key="3">
    <source>
        <dbReference type="Proteomes" id="UP000310200"/>
    </source>
</evidence>
<accession>A0A4S2K049</accession>
<protein>
    <submittedName>
        <fullName evidence="2">Uncharacterized protein</fullName>
    </submittedName>
</protein>
<dbReference type="AlphaFoldDB" id="A0A4S2K049"/>
<evidence type="ECO:0000256" key="1">
    <source>
        <dbReference type="SAM" id="MobiDB-lite"/>
    </source>
</evidence>
<keyword evidence="3" id="KW-1185">Reference proteome</keyword>
<proteinExistence type="predicted"/>
<feature type="non-terminal residue" evidence="2">
    <location>
        <position position="202"/>
    </location>
</feature>